<evidence type="ECO:0000259" key="1">
    <source>
        <dbReference type="Pfam" id="PF10756"/>
    </source>
</evidence>
<dbReference type="RefSeq" id="WP_066641108.1">
    <property type="nucleotide sequence ID" value="NZ_CP014989.1"/>
</dbReference>
<evidence type="ECO:0000313" key="3">
    <source>
        <dbReference type="Proteomes" id="UP000092482"/>
    </source>
</evidence>
<proteinExistence type="predicted"/>
<dbReference type="AlphaFoldDB" id="A0A1B1NEZ8"/>
<dbReference type="KEGG" id="serj:SGUI_2621"/>
<dbReference type="Pfam" id="PF10756">
    <property type="entry name" value="bPH_6"/>
    <property type="match status" value="1"/>
</dbReference>
<dbReference type="EMBL" id="CP014989">
    <property type="protein sequence ID" value="ANS80017.1"/>
    <property type="molecule type" value="Genomic_DNA"/>
</dbReference>
<gene>
    <name evidence="2" type="ORF">SGUI_2621</name>
</gene>
<accession>A0A1B1NEZ8</accession>
<organism evidence="2 3">
    <name type="scientific">Serinicoccus hydrothermalis</name>
    <dbReference type="NCBI Taxonomy" id="1758689"/>
    <lineage>
        <taxon>Bacteria</taxon>
        <taxon>Bacillati</taxon>
        <taxon>Actinomycetota</taxon>
        <taxon>Actinomycetes</taxon>
        <taxon>Micrococcales</taxon>
        <taxon>Ornithinimicrobiaceae</taxon>
        <taxon>Serinicoccus</taxon>
    </lineage>
</organism>
<dbReference type="STRING" id="1758689.SGUI_2621"/>
<feature type="domain" description="Low molecular weight protein antigen 6 PH" evidence="1">
    <location>
        <begin position="51"/>
        <end position="102"/>
    </location>
</feature>
<sequence length="140" mass="15727">MRRLAWGLAFFAVLFLLLAAWEVVDGNLGEAAWRAVFGGVVGLQAWMTLSTRTTADTTGLRLRQPPSRTVHLAWDDVVDVEVRREPKMLARVVVETVDGREIRPPMVPVEDVEELRSWWLAARRPEEHGLADDGGPARDE</sequence>
<protein>
    <recommendedName>
        <fullName evidence="1">Low molecular weight protein antigen 6 PH domain-containing protein</fullName>
    </recommendedName>
</protein>
<reference evidence="2 3" key="1">
    <citation type="submission" date="2016-03" db="EMBL/GenBank/DDBJ databases">
        <title>Shallow-sea hydrothermal system.</title>
        <authorList>
            <person name="Tang K."/>
        </authorList>
    </citation>
    <scope>NUCLEOTIDE SEQUENCE [LARGE SCALE GENOMIC DNA]</scope>
    <source>
        <strain evidence="2 3">JLT9</strain>
    </source>
</reference>
<evidence type="ECO:0000313" key="2">
    <source>
        <dbReference type="EMBL" id="ANS80017.1"/>
    </source>
</evidence>
<dbReference type="Proteomes" id="UP000092482">
    <property type="component" value="Chromosome"/>
</dbReference>
<dbReference type="InterPro" id="IPR019692">
    <property type="entry name" value="CFP-6_PH"/>
</dbReference>
<keyword evidence="3" id="KW-1185">Reference proteome</keyword>
<name>A0A1B1NEZ8_9MICO</name>